<dbReference type="GO" id="GO:0009399">
    <property type="term" value="P:nitrogen fixation"/>
    <property type="evidence" value="ECO:0007669"/>
    <property type="project" value="InterPro"/>
</dbReference>
<protein>
    <submittedName>
        <fullName evidence="2">NAD(+)--dinitrogen-reductase ADP-D-ribosyltransferase</fullName>
    </submittedName>
</protein>
<sequence length="302" mass="33932">MTTVIPPVPPGAVPPPLASEPEPVRRPLGHSSNMVGVTSAYLASPDFNDGNEPLDLPHVRATTRSFFDMLAEAEDIDDAVQAFHAYMAATFCLEPDQYDPIERKRKGNTGRAASDGTRRFRSSYLRLLKGWMFETGGAEGAVLKGWVESRFGLLPTWHGEPITHIPCTAWLKYVEQKMNSRFHDNAIHCQLDLVFTFCQWVLRRFVAGETQHLVLYRGVNPSGEDMILERTDRRHALVRFNNLTSFTADKTVAECFGDWIITARVPVAKVVFYADLLPRHPLKGEAEYLVIGGDYRVEMAPL</sequence>
<gene>
    <name evidence="2" type="ORF">F1188_02295</name>
</gene>
<proteinExistence type="predicted"/>
<dbReference type="RefSeq" id="WP_150060743.1">
    <property type="nucleotide sequence ID" value="NZ_JACHII010000001.1"/>
</dbReference>
<dbReference type="InterPro" id="IPR009953">
    <property type="entry name" value="DRA_trans"/>
</dbReference>
<dbReference type="GO" id="GO:0030701">
    <property type="term" value="F:NAD+-dinitrogen-reductase ADP-D-ribosyltransferase activity"/>
    <property type="evidence" value="ECO:0007669"/>
    <property type="project" value="InterPro"/>
</dbReference>
<keyword evidence="2" id="KW-0808">Transferase</keyword>
<dbReference type="AlphaFoldDB" id="A0A5M6IH33"/>
<comment type="caution">
    <text evidence="2">The sequence shown here is derived from an EMBL/GenBank/DDBJ whole genome shotgun (WGS) entry which is preliminary data.</text>
</comment>
<name>A0A5M6IH33_9PROT</name>
<dbReference type="Pfam" id="PF07357">
    <property type="entry name" value="DRAT"/>
    <property type="match status" value="1"/>
</dbReference>
<keyword evidence="3" id="KW-1185">Reference proteome</keyword>
<feature type="region of interest" description="Disordered" evidence="1">
    <location>
        <begin position="1"/>
        <end position="31"/>
    </location>
</feature>
<dbReference type="OrthoDB" id="183043at2"/>
<feature type="compositionally biased region" description="Pro residues" evidence="1">
    <location>
        <begin position="1"/>
        <end position="18"/>
    </location>
</feature>
<evidence type="ECO:0000313" key="3">
    <source>
        <dbReference type="Proteomes" id="UP000324065"/>
    </source>
</evidence>
<evidence type="ECO:0000256" key="1">
    <source>
        <dbReference type="SAM" id="MobiDB-lite"/>
    </source>
</evidence>
<dbReference type="EMBL" id="VWPJ01000001">
    <property type="protein sequence ID" value="KAA5607610.1"/>
    <property type="molecule type" value="Genomic_DNA"/>
</dbReference>
<organism evidence="2 3">
    <name type="scientific">Roseospira marina</name>
    <dbReference type="NCBI Taxonomy" id="140057"/>
    <lineage>
        <taxon>Bacteria</taxon>
        <taxon>Pseudomonadati</taxon>
        <taxon>Pseudomonadota</taxon>
        <taxon>Alphaproteobacteria</taxon>
        <taxon>Rhodospirillales</taxon>
        <taxon>Rhodospirillaceae</taxon>
        <taxon>Roseospira</taxon>
    </lineage>
</organism>
<accession>A0A5M6IH33</accession>
<evidence type="ECO:0000313" key="2">
    <source>
        <dbReference type="EMBL" id="KAA5607610.1"/>
    </source>
</evidence>
<dbReference type="Proteomes" id="UP000324065">
    <property type="component" value="Unassembled WGS sequence"/>
</dbReference>
<reference evidence="2 3" key="1">
    <citation type="submission" date="2019-09" db="EMBL/GenBank/DDBJ databases">
        <title>Genome sequence of Roseospira marina, one of the more divergent members of the non-sulfur purple photosynthetic bacterial family, the Rhodospirillaceae.</title>
        <authorList>
            <person name="Meyer T."/>
            <person name="Kyndt J."/>
        </authorList>
    </citation>
    <scope>NUCLEOTIDE SEQUENCE [LARGE SCALE GENOMIC DNA]</scope>
    <source>
        <strain evidence="2 3">DSM 15113</strain>
    </source>
</reference>